<comment type="caution">
    <text evidence="1">The sequence shown here is derived from an EMBL/GenBank/DDBJ whole genome shotgun (WGS) entry which is preliminary data.</text>
</comment>
<keyword evidence="2" id="KW-1185">Reference proteome</keyword>
<sequence length="342" mass="40489">MEQETIQDGEVDENIRTKNINENLNLNDELTLHNEEEMIVENDNNITYKRRREEDEGQDEWTEVVRRKQRLRALREGIQLTVTSKTIFPKQFALAKLFKAKNISNISKVKYINPFKITIEVNNEESADDLINCDHFIEMGWRFQRPFEVGLSYGIIKDIELDITEEDLIKSISCTTEVINVKRLQRKNKDDIGWSDCEKVRVGFKGSSLPTYIYIFDMKVRVEPYVFPVTQCSNCWRYGHTRKMCPSVKSYCPKCGGKHDSCNITVYKCINCNENHMVLDRTCPVYIKERRIRDIMAEFNWESIKLKIQNSVQICVEWIITWIFHNIPDWSFLLRIFDDKNK</sequence>
<gene>
    <name evidence="1" type="ORF">EEDITHA_LOCUS11049</name>
</gene>
<dbReference type="Proteomes" id="UP001153954">
    <property type="component" value="Unassembled WGS sequence"/>
</dbReference>
<evidence type="ECO:0000313" key="2">
    <source>
        <dbReference type="Proteomes" id="UP001153954"/>
    </source>
</evidence>
<proteinExistence type="predicted"/>
<dbReference type="EMBL" id="CAKOGL010000015">
    <property type="protein sequence ID" value="CAH2095618.1"/>
    <property type="molecule type" value="Genomic_DNA"/>
</dbReference>
<dbReference type="AlphaFoldDB" id="A0AAU9U8X1"/>
<organism evidence="1 2">
    <name type="scientific">Euphydryas editha</name>
    <name type="common">Edith's checkerspot</name>
    <dbReference type="NCBI Taxonomy" id="104508"/>
    <lineage>
        <taxon>Eukaryota</taxon>
        <taxon>Metazoa</taxon>
        <taxon>Ecdysozoa</taxon>
        <taxon>Arthropoda</taxon>
        <taxon>Hexapoda</taxon>
        <taxon>Insecta</taxon>
        <taxon>Pterygota</taxon>
        <taxon>Neoptera</taxon>
        <taxon>Endopterygota</taxon>
        <taxon>Lepidoptera</taxon>
        <taxon>Glossata</taxon>
        <taxon>Ditrysia</taxon>
        <taxon>Papilionoidea</taxon>
        <taxon>Nymphalidae</taxon>
        <taxon>Nymphalinae</taxon>
        <taxon>Euphydryas</taxon>
    </lineage>
</organism>
<protein>
    <recommendedName>
        <fullName evidence="3">Reverse transcriptase</fullName>
    </recommendedName>
</protein>
<evidence type="ECO:0008006" key="3">
    <source>
        <dbReference type="Google" id="ProtNLM"/>
    </source>
</evidence>
<reference evidence="1" key="1">
    <citation type="submission" date="2022-03" db="EMBL/GenBank/DDBJ databases">
        <authorList>
            <person name="Tunstrom K."/>
        </authorList>
    </citation>
    <scope>NUCLEOTIDE SEQUENCE</scope>
</reference>
<name>A0AAU9U8X1_EUPED</name>
<evidence type="ECO:0000313" key="1">
    <source>
        <dbReference type="EMBL" id="CAH2095618.1"/>
    </source>
</evidence>
<accession>A0AAU9U8X1</accession>